<feature type="binding site" evidence="8">
    <location>
        <position position="100"/>
    </location>
    <ligand>
        <name>GTP</name>
        <dbReference type="ChEBI" id="CHEBI:37565"/>
    </ligand>
</feature>
<evidence type="ECO:0000256" key="3">
    <source>
        <dbReference type="ARBA" id="ARBA00022723"/>
    </source>
</evidence>
<dbReference type="HAMAP" id="MF_00316">
    <property type="entry name" value="MobA"/>
    <property type="match status" value="1"/>
</dbReference>
<keyword evidence="11" id="KW-1185">Reference proteome</keyword>
<evidence type="ECO:0000256" key="7">
    <source>
        <dbReference type="ARBA" id="ARBA00023150"/>
    </source>
</evidence>
<evidence type="ECO:0000256" key="4">
    <source>
        <dbReference type="ARBA" id="ARBA00022741"/>
    </source>
</evidence>
<dbReference type="GO" id="GO:0046872">
    <property type="term" value="F:metal ion binding"/>
    <property type="evidence" value="ECO:0007669"/>
    <property type="project" value="UniProtKB-KW"/>
</dbReference>
<gene>
    <name evidence="8" type="primary">mobA</name>
    <name evidence="10" type="ORF">X474_05035</name>
</gene>
<dbReference type="FunCoup" id="A0A0D2K0E7">
    <property type="interactions" value="72"/>
</dbReference>
<organism evidence="10 11">
    <name type="scientific">Dethiosulfatarculus sandiegensis</name>
    <dbReference type="NCBI Taxonomy" id="1429043"/>
    <lineage>
        <taxon>Bacteria</taxon>
        <taxon>Pseudomonadati</taxon>
        <taxon>Thermodesulfobacteriota</taxon>
        <taxon>Desulfarculia</taxon>
        <taxon>Desulfarculales</taxon>
        <taxon>Desulfarculaceae</taxon>
        <taxon>Dethiosulfatarculus</taxon>
    </lineage>
</organism>
<comment type="cofactor">
    <cofactor evidence="8">
        <name>Mg(2+)</name>
        <dbReference type="ChEBI" id="CHEBI:18420"/>
    </cofactor>
</comment>
<dbReference type="GO" id="GO:0005525">
    <property type="term" value="F:GTP binding"/>
    <property type="evidence" value="ECO:0007669"/>
    <property type="project" value="UniProtKB-UniRule"/>
</dbReference>
<dbReference type="GO" id="GO:0061603">
    <property type="term" value="F:molybdenum cofactor guanylyltransferase activity"/>
    <property type="evidence" value="ECO:0007669"/>
    <property type="project" value="UniProtKB-EC"/>
</dbReference>
<evidence type="ECO:0000256" key="2">
    <source>
        <dbReference type="ARBA" id="ARBA00022679"/>
    </source>
</evidence>
<dbReference type="InterPro" id="IPR029044">
    <property type="entry name" value="Nucleotide-diphossugar_trans"/>
</dbReference>
<name>A0A0D2K0E7_9BACT</name>
<evidence type="ECO:0000313" key="10">
    <source>
        <dbReference type="EMBL" id="KIX15215.1"/>
    </source>
</evidence>
<evidence type="ECO:0000259" key="9">
    <source>
        <dbReference type="Pfam" id="PF12804"/>
    </source>
</evidence>
<evidence type="ECO:0000313" key="11">
    <source>
        <dbReference type="Proteomes" id="UP000032233"/>
    </source>
</evidence>
<dbReference type="PANTHER" id="PTHR19136">
    <property type="entry name" value="MOLYBDENUM COFACTOR GUANYLYLTRANSFERASE"/>
    <property type="match status" value="1"/>
</dbReference>
<dbReference type="AlphaFoldDB" id="A0A0D2K0E7"/>
<dbReference type="STRING" id="1429043.X474_05035"/>
<feature type="binding site" evidence="8">
    <location>
        <position position="71"/>
    </location>
    <ligand>
        <name>GTP</name>
        <dbReference type="ChEBI" id="CHEBI:37565"/>
    </ligand>
</feature>
<feature type="binding site" evidence="8">
    <location>
        <begin position="14"/>
        <end position="16"/>
    </location>
    <ligand>
        <name>GTP</name>
        <dbReference type="ChEBI" id="CHEBI:37565"/>
    </ligand>
</feature>
<evidence type="ECO:0000256" key="6">
    <source>
        <dbReference type="ARBA" id="ARBA00023134"/>
    </source>
</evidence>
<proteinExistence type="inferred from homology"/>
<keyword evidence="7 8" id="KW-0501">Molybdenum cofactor biosynthesis</keyword>
<evidence type="ECO:0000256" key="5">
    <source>
        <dbReference type="ARBA" id="ARBA00022842"/>
    </source>
</evidence>
<feature type="binding site" evidence="8">
    <location>
        <position position="100"/>
    </location>
    <ligand>
        <name>Mg(2+)</name>
        <dbReference type="ChEBI" id="CHEBI:18420"/>
    </ligand>
</feature>
<feature type="domain" description="MobA-like NTP transferase" evidence="9">
    <location>
        <begin position="11"/>
        <end position="155"/>
    </location>
</feature>
<dbReference type="EC" id="2.7.7.77" evidence="8"/>
<reference evidence="10 11" key="1">
    <citation type="submission" date="2013-11" db="EMBL/GenBank/DDBJ databases">
        <title>Metagenomic analysis of a methanogenic consortium involved in long chain n-alkane degradation.</title>
        <authorList>
            <person name="Davidova I.A."/>
            <person name="Callaghan A.V."/>
            <person name="Wawrik B."/>
            <person name="Pruitt S."/>
            <person name="Marks C."/>
            <person name="Duncan K.E."/>
            <person name="Suflita J.M."/>
        </authorList>
    </citation>
    <scope>NUCLEOTIDE SEQUENCE [LARGE SCALE GENOMIC DNA]</scope>
    <source>
        <strain evidence="10 11">SPR</strain>
    </source>
</reference>
<dbReference type="Gene3D" id="3.90.550.10">
    <property type="entry name" value="Spore Coat Polysaccharide Biosynthesis Protein SpsA, Chain A"/>
    <property type="match status" value="1"/>
</dbReference>
<comment type="function">
    <text evidence="8">Transfers a GMP moiety from GTP to Mo-molybdopterin (Mo-MPT) cofactor (Moco or molybdenum cofactor) to form Mo-molybdopterin guanine dinucleotide (Mo-MGD) cofactor.</text>
</comment>
<keyword evidence="6 8" id="KW-0342">GTP-binding</keyword>
<keyword evidence="1 8" id="KW-0963">Cytoplasm</keyword>
<keyword evidence="2 8" id="KW-0808">Transferase</keyword>
<dbReference type="Pfam" id="PF12804">
    <property type="entry name" value="NTP_transf_3"/>
    <property type="match status" value="1"/>
</dbReference>
<dbReference type="Proteomes" id="UP000032233">
    <property type="component" value="Unassembled WGS sequence"/>
</dbReference>
<dbReference type="PANTHER" id="PTHR19136:SF81">
    <property type="entry name" value="MOLYBDENUM COFACTOR GUANYLYLTRANSFERASE"/>
    <property type="match status" value="1"/>
</dbReference>
<keyword evidence="3 8" id="KW-0479">Metal-binding</keyword>
<dbReference type="EMBL" id="AZAC01000004">
    <property type="protein sequence ID" value="KIX15215.1"/>
    <property type="molecule type" value="Genomic_DNA"/>
</dbReference>
<accession>A0A0D2K0E7</accession>
<comment type="caution">
    <text evidence="10">The sequence shown here is derived from an EMBL/GenBank/DDBJ whole genome shotgun (WGS) entry which is preliminary data.</text>
</comment>
<dbReference type="InterPro" id="IPR013482">
    <property type="entry name" value="Molybde_CF_guanTrfase"/>
</dbReference>
<sequence>MLEEQNNLPLGVILAGGPGRRLGGGKPWRTIGGKRLIDIALCTLQSVCPDCVIVTGDAAAMADQPCRIIADRWPGQGPLAAIATALMDTEAQEILVMPVDMPLVDPSLLRLIIERSPGQSAVAPMGPRGPQPLLALYRRSCLPHALRLLEQGERRPRIFLKLLKAGLISWQEVQDLDPKGTGFLNINFPEDLEQARQLLAQKCGV</sequence>
<protein>
    <recommendedName>
        <fullName evidence="8">Probable molybdenum cofactor guanylyltransferase</fullName>
        <shortName evidence="8">MoCo guanylyltransferase</shortName>
        <ecNumber evidence="8">2.7.7.77</ecNumber>
    </recommendedName>
    <alternativeName>
        <fullName evidence="8">GTP:molybdopterin guanylyltransferase</fullName>
    </alternativeName>
    <alternativeName>
        <fullName evidence="8">Mo-MPT guanylyltransferase</fullName>
    </alternativeName>
    <alternativeName>
        <fullName evidence="8">Molybdopterin guanylyltransferase</fullName>
    </alternativeName>
    <alternativeName>
        <fullName evidence="8">Molybdopterin-guanine dinucleotide synthase</fullName>
        <shortName evidence="8">MGD synthase</shortName>
    </alternativeName>
</protein>
<dbReference type="CDD" id="cd02503">
    <property type="entry name" value="MobA"/>
    <property type="match status" value="1"/>
</dbReference>
<dbReference type="SUPFAM" id="SSF53448">
    <property type="entry name" value="Nucleotide-diphospho-sugar transferases"/>
    <property type="match status" value="1"/>
</dbReference>
<feature type="binding site" evidence="8">
    <location>
        <position position="26"/>
    </location>
    <ligand>
        <name>GTP</name>
        <dbReference type="ChEBI" id="CHEBI:37565"/>
    </ligand>
</feature>
<comment type="catalytic activity">
    <reaction evidence="8">
        <text>Mo-molybdopterin + GTP + H(+) = Mo-molybdopterin guanine dinucleotide + diphosphate</text>
        <dbReference type="Rhea" id="RHEA:34243"/>
        <dbReference type="ChEBI" id="CHEBI:15378"/>
        <dbReference type="ChEBI" id="CHEBI:33019"/>
        <dbReference type="ChEBI" id="CHEBI:37565"/>
        <dbReference type="ChEBI" id="CHEBI:71302"/>
        <dbReference type="ChEBI" id="CHEBI:71310"/>
        <dbReference type="EC" id="2.7.7.77"/>
    </reaction>
</comment>
<comment type="similarity">
    <text evidence="8">Belongs to the MobA family.</text>
</comment>
<dbReference type="RefSeq" id="WP_044347057.1">
    <property type="nucleotide sequence ID" value="NZ_AZAC01000004.1"/>
</dbReference>
<evidence type="ECO:0000256" key="8">
    <source>
        <dbReference type="HAMAP-Rule" id="MF_00316"/>
    </source>
</evidence>
<keyword evidence="4 8" id="KW-0547">Nucleotide-binding</keyword>
<dbReference type="GO" id="GO:0005737">
    <property type="term" value="C:cytoplasm"/>
    <property type="evidence" value="ECO:0007669"/>
    <property type="project" value="UniProtKB-SubCell"/>
</dbReference>
<dbReference type="GO" id="GO:0006777">
    <property type="term" value="P:Mo-molybdopterin cofactor biosynthetic process"/>
    <property type="evidence" value="ECO:0007669"/>
    <property type="project" value="UniProtKB-KW"/>
</dbReference>
<comment type="domain">
    <text evidence="8">The N-terminal domain determines nucleotide recognition and specific binding, while the C-terminal domain determines the specific binding to the target protein.</text>
</comment>
<comment type="caution">
    <text evidence="8">Lacks conserved residue(s) required for the propagation of feature annotation.</text>
</comment>
<dbReference type="InterPro" id="IPR025877">
    <property type="entry name" value="MobA-like_NTP_Trfase"/>
</dbReference>
<evidence type="ECO:0000256" key="1">
    <source>
        <dbReference type="ARBA" id="ARBA00022490"/>
    </source>
</evidence>
<dbReference type="InParanoid" id="A0A0D2K0E7"/>
<comment type="subcellular location">
    <subcellularLocation>
        <location evidence="8">Cytoplasm</location>
    </subcellularLocation>
</comment>
<keyword evidence="5 8" id="KW-0460">Magnesium</keyword>